<reference evidence="5" key="1">
    <citation type="journal article" date="2021" name="PeerJ">
        <title>Extensive microbial diversity within the chicken gut microbiome revealed by metagenomics and culture.</title>
        <authorList>
            <person name="Gilroy R."/>
            <person name="Ravi A."/>
            <person name="Getino M."/>
            <person name="Pursley I."/>
            <person name="Horton D.L."/>
            <person name="Alikhan N.F."/>
            <person name="Baker D."/>
            <person name="Gharbi K."/>
            <person name="Hall N."/>
            <person name="Watson M."/>
            <person name="Adriaenssens E.M."/>
            <person name="Foster-Nyarko E."/>
            <person name="Jarju S."/>
            <person name="Secka A."/>
            <person name="Antonio M."/>
            <person name="Oren A."/>
            <person name="Chaudhuri R.R."/>
            <person name="La Ragione R."/>
            <person name="Hildebrand F."/>
            <person name="Pallen M.J."/>
        </authorList>
    </citation>
    <scope>NUCLEOTIDE SEQUENCE</scope>
    <source>
        <strain evidence="5">CHK193-4272</strain>
    </source>
</reference>
<evidence type="ECO:0000259" key="4">
    <source>
        <dbReference type="PROSITE" id="PS51109"/>
    </source>
</evidence>
<organism evidence="5 6">
    <name type="scientific">Candidatus Butyricicoccus avistercoris</name>
    <dbReference type="NCBI Taxonomy" id="2838518"/>
    <lineage>
        <taxon>Bacteria</taxon>
        <taxon>Bacillati</taxon>
        <taxon>Bacillota</taxon>
        <taxon>Clostridia</taxon>
        <taxon>Eubacteriales</taxon>
        <taxon>Butyricicoccaceae</taxon>
        <taxon>Butyricicoccus</taxon>
    </lineage>
</organism>
<name>A0A9D1PIK0_9FIRM</name>
<dbReference type="InterPro" id="IPR010611">
    <property type="entry name" value="3D_dom"/>
</dbReference>
<evidence type="ECO:0000256" key="1">
    <source>
        <dbReference type="ARBA" id="ARBA00022729"/>
    </source>
</evidence>
<dbReference type="Gene3D" id="2.40.40.10">
    <property type="entry name" value="RlpA-like domain"/>
    <property type="match status" value="1"/>
</dbReference>
<evidence type="ECO:0000256" key="3">
    <source>
        <dbReference type="SAM" id="Phobius"/>
    </source>
</evidence>
<gene>
    <name evidence="5" type="ORF">H9746_02740</name>
</gene>
<dbReference type="Pfam" id="PF06725">
    <property type="entry name" value="3D"/>
    <property type="match status" value="1"/>
</dbReference>
<protein>
    <submittedName>
        <fullName evidence="5">G5 domain-containing protein</fullName>
    </submittedName>
</protein>
<dbReference type="GO" id="GO:0019867">
    <property type="term" value="C:outer membrane"/>
    <property type="evidence" value="ECO:0007669"/>
    <property type="project" value="InterPro"/>
</dbReference>
<dbReference type="PROSITE" id="PS51109">
    <property type="entry name" value="G5"/>
    <property type="match status" value="1"/>
</dbReference>
<dbReference type="GO" id="GO:0009254">
    <property type="term" value="P:peptidoglycan turnover"/>
    <property type="evidence" value="ECO:0007669"/>
    <property type="project" value="InterPro"/>
</dbReference>
<feature type="transmembrane region" description="Helical" evidence="3">
    <location>
        <begin position="25"/>
        <end position="47"/>
    </location>
</feature>
<dbReference type="SMART" id="SM01208">
    <property type="entry name" value="G5"/>
    <property type="match status" value="1"/>
</dbReference>
<dbReference type="SUPFAM" id="SSF50685">
    <property type="entry name" value="Barwin-like endoglucanases"/>
    <property type="match status" value="1"/>
</dbReference>
<dbReference type="AlphaFoldDB" id="A0A9D1PIK0"/>
<dbReference type="Pfam" id="PF07501">
    <property type="entry name" value="G5"/>
    <property type="match status" value="1"/>
</dbReference>
<dbReference type="InterPro" id="IPR011098">
    <property type="entry name" value="G5_dom"/>
</dbReference>
<dbReference type="PANTHER" id="PTHR39160">
    <property type="entry name" value="CELL WALL-BINDING PROTEIN YOCH"/>
    <property type="match status" value="1"/>
</dbReference>
<sequence length="419" mass="46433">MKKRVTRMEERGIKQDKAARKREHIIISFIILIPILIVISGVVWGMLHHEIEYYISDGTTEKSIILSNSSVEEACKALGFKDVIITKQEREGDKIIVKVSPALHATIKSKNTSITARFTECTVRQLLEEKGFTFDDEDKIIPSLDTRLKKDAEIIIIDVEYEEVVETEQVPFEVETKENSELLEGKQKITQYGVYGEKKVTYKVKLEDGEQTEKEMISEEITKEPVNCIIEKGTKKPETEQEKQETEKQGDTTTPLTNTTTTNTVSNTSVQAPEQQVITSTNPEDLSTAGRAYVWSVPAGIQDDTVNKIITAGDGSSYQYTSVIDVKATAYNRVEEGGLTTATGTTTKYGTIAVDPSVIPLGSKLYVVSDGGQSWSYGPGLAEDTGGLIKGNKIDLFFMTGEEATQFGVRSAKVYILKD</sequence>
<proteinExistence type="predicted"/>
<feature type="domain" description="G5" evidence="4">
    <location>
        <begin position="156"/>
        <end position="236"/>
    </location>
</feature>
<evidence type="ECO:0000313" key="5">
    <source>
        <dbReference type="EMBL" id="HIV61751.1"/>
    </source>
</evidence>
<feature type="compositionally biased region" description="Low complexity" evidence="2">
    <location>
        <begin position="251"/>
        <end position="268"/>
    </location>
</feature>
<keyword evidence="3" id="KW-0472">Membrane</keyword>
<evidence type="ECO:0000256" key="2">
    <source>
        <dbReference type="SAM" id="MobiDB-lite"/>
    </source>
</evidence>
<dbReference type="PANTHER" id="PTHR39160:SF4">
    <property type="entry name" value="RESUSCITATION-PROMOTING FACTOR RPFB"/>
    <property type="match status" value="1"/>
</dbReference>
<dbReference type="InterPro" id="IPR036908">
    <property type="entry name" value="RlpA-like_sf"/>
</dbReference>
<keyword evidence="3" id="KW-1133">Transmembrane helix</keyword>
<accession>A0A9D1PIK0</accession>
<keyword evidence="1" id="KW-0732">Signal</keyword>
<comment type="caution">
    <text evidence="5">The sequence shown here is derived from an EMBL/GenBank/DDBJ whole genome shotgun (WGS) entry which is preliminary data.</text>
</comment>
<keyword evidence="3" id="KW-0812">Transmembrane</keyword>
<dbReference type="CDD" id="cd14667">
    <property type="entry name" value="3D_containing_proteins"/>
    <property type="match status" value="1"/>
</dbReference>
<dbReference type="GO" id="GO:0004553">
    <property type="term" value="F:hydrolase activity, hydrolyzing O-glycosyl compounds"/>
    <property type="evidence" value="ECO:0007669"/>
    <property type="project" value="InterPro"/>
</dbReference>
<dbReference type="InterPro" id="IPR059180">
    <property type="entry name" value="3D_YorM"/>
</dbReference>
<dbReference type="EMBL" id="DXIE01000020">
    <property type="protein sequence ID" value="HIV61751.1"/>
    <property type="molecule type" value="Genomic_DNA"/>
</dbReference>
<dbReference type="InterPro" id="IPR051933">
    <property type="entry name" value="Resuscitation_pf_RpfB"/>
</dbReference>
<reference evidence="5" key="2">
    <citation type="submission" date="2021-04" db="EMBL/GenBank/DDBJ databases">
        <authorList>
            <person name="Gilroy R."/>
        </authorList>
    </citation>
    <scope>NUCLEOTIDE SEQUENCE</scope>
    <source>
        <strain evidence="5">CHK193-4272</strain>
    </source>
</reference>
<feature type="compositionally biased region" description="Basic and acidic residues" evidence="2">
    <location>
        <begin position="232"/>
        <end position="250"/>
    </location>
</feature>
<dbReference type="Proteomes" id="UP000886808">
    <property type="component" value="Unassembled WGS sequence"/>
</dbReference>
<feature type="region of interest" description="Disordered" evidence="2">
    <location>
        <begin position="230"/>
        <end position="275"/>
    </location>
</feature>
<evidence type="ECO:0000313" key="6">
    <source>
        <dbReference type="Proteomes" id="UP000886808"/>
    </source>
</evidence>
<dbReference type="Gene3D" id="2.20.230.10">
    <property type="entry name" value="Resuscitation-promoting factor rpfb"/>
    <property type="match status" value="1"/>
</dbReference>